<sequence>MERSSLPPYKGNEMATTLTMIVHQVVKDSQYNYTVGGFTLYYTITDTNDGRGDDLTLLGDISGDNIIGNSIPFTFVSSTTNGDGFVALYNDGRFFLFQYVDNYTSGESLTTTSAPFAICFTTGTGIETSTGPVTIEHLRVGMKAVTVSGIEREIIWIGSRTVDCTGGNAHMAPVRVRANAFGSGVPERDALLSPGHPVLVRQNGVEVLVPIMNLINGTTIERTQMQSVTYWHIELDQHDILLADGLPAESFFDMGSRAWFDNDLDDVLANPDLVSAGQHGRCREVAIDGPLVEAERRRLADLFYADLSAQCVWPSAGEYAVQ</sequence>
<proteinExistence type="predicted"/>
<evidence type="ECO:0000313" key="2">
    <source>
        <dbReference type="EMBL" id="WAP69326.1"/>
    </source>
</evidence>
<dbReference type="SUPFAM" id="SSF51294">
    <property type="entry name" value="Hedgehog/intein (Hint) domain"/>
    <property type="match status" value="1"/>
</dbReference>
<dbReference type="Gene3D" id="2.170.16.10">
    <property type="entry name" value="Hedgehog/Intein (Hint) domain"/>
    <property type="match status" value="1"/>
</dbReference>
<organism evidence="2 3">
    <name type="scientific">Jiella pelagia</name>
    <dbReference type="NCBI Taxonomy" id="2986949"/>
    <lineage>
        <taxon>Bacteria</taxon>
        <taxon>Pseudomonadati</taxon>
        <taxon>Pseudomonadota</taxon>
        <taxon>Alphaproteobacteria</taxon>
        <taxon>Hyphomicrobiales</taxon>
        <taxon>Aurantimonadaceae</taxon>
        <taxon>Jiella</taxon>
    </lineage>
</organism>
<dbReference type="InterPro" id="IPR036844">
    <property type="entry name" value="Hint_dom_sf"/>
</dbReference>
<reference evidence="2" key="1">
    <citation type="submission" date="2022-12" db="EMBL/GenBank/DDBJ databases">
        <title>Jiella pelagia sp. nov., isolated from phosphonate enriched culture of Northwest Pacific surface seawater.</title>
        <authorList>
            <person name="Shin D.Y."/>
            <person name="Hwang C.Y."/>
        </authorList>
    </citation>
    <scope>NUCLEOTIDE SEQUENCE</scope>
    <source>
        <strain evidence="2">HL-NP1</strain>
    </source>
</reference>
<evidence type="ECO:0000313" key="3">
    <source>
        <dbReference type="Proteomes" id="UP001164020"/>
    </source>
</evidence>
<dbReference type="RefSeq" id="WP_268881766.1">
    <property type="nucleotide sequence ID" value="NZ_CP114029.1"/>
</dbReference>
<feature type="domain" description="Hedgehog/Intein (Hint)" evidence="1">
    <location>
        <begin position="118"/>
        <end position="253"/>
    </location>
</feature>
<accession>A0ABY7C0M8</accession>
<evidence type="ECO:0000259" key="1">
    <source>
        <dbReference type="Pfam" id="PF13403"/>
    </source>
</evidence>
<dbReference type="InterPro" id="IPR028992">
    <property type="entry name" value="Hedgehog/Intein_dom"/>
</dbReference>
<name>A0ABY7C0M8_9HYPH</name>
<dbReference type="Pfam" id="PF13403">
    <property type="entry name" value="Hint_2"/>
    <property type="match status" value="1"/>
</dbReference>
<gene>
    <name evidence="2" type="ORF">OH818_03230</name>
</gene>
<dbReference type="EMBL" id="CP114029">
    <property type="protein sequence ID" value="WAP69326.1"/>
    <property type="molecule type" value="Genomic_DNA"/>
</dbReference>
<protein>
    <submittedName>
        <fullName evidence="2">Hint domain-containing protein</fullName>
    </submittedName>
</protein>
<dbReference type="Proteomes" id="UP001164020">
    <property type="component" value="Chromosome"/>
</dbReference>
<keyword evidence="3" id="KW-1185">Reference proteome</keyword>